<dbReference type="EMBL" id="MT141455">
    <property type="protein sequence ID" value="QJA61849.1"/>
    <property type="molecule type" value="Genomic_DNA"/>
</dbReference>
<sequence length="136" mass="13599">MVIVDLVPGDHTVKFTLAGYNTLNATINVSSTGIVTCVSVTGGACGGSALPRVAISGSVVTGYLVSVTTPTPTPTPVPVTTYTAWIISIGGSLAIQGNLVAVGSIIDGYIGITYLGFTVTLGNVGTTIDYYLGIGG</sequence>
<protein>
    <recommendedName>
        <fullName evidence="2">PEGA domain-containing protein</fullName>
    </recommendedName>
</protein>
<name>A0A6M3IVY9_9ZZZZ</name>
<proteinExistence type="predicted"/>
<dbReference type="AlphaFoldDB" id="A0A6M3IVY9"/>
<accession>A0A6M3IVY9</accession>
<gene>
    <name evidence="1" type="ORF">MM415B00874_0005</name>
</gene>
<reference evidence="1" key="1">
    <citation type="submission" date="2020-03" db="EMBL/GenBank/DDBJ databases">
        <title>The deep terrestrial virosphere.</title>
        <authorList>
            <person name="Holmfeldt K."/>
            <person name="Nilsson E."/>
            <person name="Simone D."/>
            <person name="Lopez-Fernandez M."/>
            <person name="Wu X."/>
            <person name="de Brujin I."/>
            <person name="Lundin D."/>
            <person name="Andersson A."/>
            <person name="Bertilsson S."/>
            <person name="Dopson M."/>
        </authorList>
    </citation>
    <scope>NUCLEOTIDE SEQUENCE</scope>
    <source>
        <strain evidence="1">MM415B00874</strain>
    </source>
</reference>
<organism evidence="1">
    <name type="scientific">viral metagenome</name>
    <dbReference type="NCBI Taxonomy" id="1070528"/>
    <lineage>
        <taxon>unclassified sequences</taxon>
        <taxon>metagenomes</taxon>
        <taxon>organismal metagenomes</taxon>
    </lineage>
</organism>
<evidence type="ECO:0000313" key="1">
    <source>
        <dbReference type="EMBL" id="QJA61849.1"/>
    </source>
</evidence>
<evidence type="ECO:0008006" key="2">
    <source>
        <dbReference type="Google" id="ProtNLM"/>
    </source>
</evidence>